<dbReference type="Pfam" id="PF07969">
    <property type="entry name" value="Amidohydro_3"/>
    <property type="match status" value="1"/>
</dbReference>
<dbReference type="Gene3D" id="3.20.20.140">
    <property type="entry name" value="Metal-dependent hydrolases"/>
    <property type="match status" value="2"/>
</dbReference>
<name>A0A395LGT1_9SPHN</name>
<dbReference type="PANTHER" id="PTHR11647:SF1">
    <property type="entry name" value="COLLAPSIN RESPONSE MEDIATOR PROTEIN"/>
    <property type="match status" value="1"/>
</dbReference>
<comment type="caution">
    <text evidence="3">The sequence shown here is derived from an EMBL/GenBank/DDBJ whole genome shotgun (WGS) entry which is preliminary data.</text>
</comment>
<dbReference type="EMBL" id="QRBB01000002">
    <property type="protein sequence ID" value="RDS76002.1"/>
    <property type="molecule type" value="Genomic_DNA"/>
</dbReference>
<evidence type="ECO:0000256" key="1">
    <source>
        <dbReference type="SAM" id="SignalP"/>
    </source>
</evidence>
<reference evidence="3 4" key="1">
    <citation type="submission" date="2018-07" db="EMBL/GenBank/DDBJ databases">
        <title>Erythrobacter nanhaiensis sp. nov., a novel member of the genus Erythrobacter isolated from the South China Sea.</title>
        <authorList>
            <person name="Chen X."/>
            <person name="Liu J."/>
        </authorList>
    </citation>
    <scope>NUCLEOTIDE SEQUENCE [LARGE SCALE GENOMIC DNA]</scope>
    <source>
        <strain evidence="3 4">S-5</strain>
    </source>
</reference>
<accession>A0A395LGT1</accession>
<dbReference type="AlphaFoldDB" id="A0A395LGT1"/>
<dbReference type="PANTHER" id="PTHR11647">
    <property type="entry name" value="HYDRANTOINASE/DIHYDROPYRIMIDINASE FAMILY MEMBER"/>
    <property type="match status" value="1"/>
</dbReference>
<dbReference type="SUPFAM" id="SSF51556">
    <property type="entry name" value="Metallo-dependent hydrolases"/>
    <property type="match status" value="1"/>
</dbReference>
<dbReference type="GO" id="GO:0016810">
    <property type="term" value="F:hydrolase activity, acting on carbon-nitrogen (but not peptide) bonds"/>
    <property type="evidence" value="ECO:0007669"/>
    <property type="project" value="InterPro"/>
</dbReference>
<dbReference type="OrthoDB" id="9766983at2"/>
<protein>
    <submittedName>
        <fullName evidence="3">D-aminoacylase</fullName>
    </submittedName>
</protein>
<dbReference type="SUPFAM" id="SSF51338">
    <property type="entry name" value="Composite domain of metallo-dependent hydrolases"/>
    <property type="match status" value="1"/>
</dbReference>
<gene>
    <name evidence="3" type="ORF">DL238_15150</name>
</gene>
<keyword evidence="1" id="KW-0732">Signal</keyword>
<dbReference type="InterPro" id="IPR032466">
    <property type="entry name" value="Metal_Hydrolase"/>
</dbReference>
<dbReference type="RefSeq" id="WP_115493269.1">
    <property type="nucleotide sequence ID" value="NZ_JACHWW010000002.1"/>
</dbReference>
<feature type="signal peptide" evidence="1">
    <location>
        <begin position="1"/>
        <end position="25"/>
    </location>
</feature>
<dbReference type="InterPro" id="IPR013108">
    <property type="entry name" value="Amidohydro_3"/>
</dbReference>
<dbReference type="Proteomes" id="UP000254101">
    <property type="component" value="Unassembled WGS sequence"/>
</dbReference>
<evidence type="ECO:0000259" key="2">
    <source>
        <dbReference type="Pfam" id="PF07969"/>
    </source>
</evidence>
<dbReference type="InterPro" id="IPR050378">
    <property type="entry name" value="Metallo-dep_Hydrolases_sf"/>
</dbReference>
<organism evidence="3 4">
    <name type="scientific">Alteriqipengyuania lutimaris</name>
    <dbReference type="NCBI Taxonomy" id="1538146"/>
    <lineage>
        <taxon>Bacteria</taxon>
        <taxon>Pseudomonadati</taxon>
        <taxon>Pseudomonadota</taxon>
        <taxon>Alphaproteobacteria</taxon>
        <taxon>Sphingomonadales</taxon>
        <taxon>Erythrobacteraceae</taxon>
        <taxon>Alteriqipengyuania</taxon>
    </lineage>
</organism>
<sequence>MPSLPVHRLPSLAALACALTLGACATSAPPAVDIVIRGGTIYDGSEAPAYPGDVAITDDRIAYVGPQRAFTAERVIDARGQIVAPGFIDPHTHADIFLRANDPADRINAAWLTQGASTVMIGVDGGGTPDVAADARKLANSGVGTNVVPFVGFGAVRERVLGDVARAPDQNELDTMKKLVADAMCAGATGFSTGLFYAPQSFATTEEVIALAGEAGRRGGLYDTHQRDESSYTIGLMDSTREAIRIGEEAGAPVHIAHIKALGVDVQGEAPALIALIEAARARGIDVTADQYPWLASGSSLDAALLPRWAVDGGSEALLARFSDPANEARIRTEMAENLRRRGGAGSLLLTAPDRVWTGRTLEEHAKAKGIDPVEAAIRIIAQVASEGGRGTEVASFNMAQGDVEALMRQPWVVTASDGSLGHPRMFATYPEKYRTYVVERGTIDLARFIRQSTGQVADIYKVEERGYLKPGYFADVLVLDPDGYAPRATYLSPRELSEGVTALFVNGRLAVVNGAVTGEAAGRVLLRSPPAQCPS</sequence>
<feature type="domain" description="Amidohydrolase 3" evidence="2">
    <location>
        <begin position="74"/>
        <end position="509"/>
    </location>
</feature>
<feature type="chain" id="PRO_5017455539" evidence="1">
    <location>
        <begin position="26"/>
        <end position="536"/>
    </location>
</feature>
<dbReference type="InterPro" id="IPR011059">
    <property type="entry name" value="Metal-dep_hydrolase_composite"/>
</dbReference>
<keyword evidence="4" id="KW-1185">Reference proteome</keyword>
<evidence type="ECO:0000313" key="3">
    <source>
        <dbReference type="EMBL" id="RDS76002.1"/>
    </source>
</evidence>
<proteinExistence type="predicted"/>
<evidence type="ECO:0000313" key="4">
    <source>
        <dbReference type="Proteomes" id="UP000254101"/>
    </source>
</evidence>